<sequence>MSSEAATATGVPSYRAAPLRRSLLLNASREPLCLVGVHRAVTLVLSGKAVVLETDGRLLHSERTALPVPLVLCLTRYVHVPYRRTVPPTRRSVLQRDAHRCAYCAGPADTVDHVHPRSRGGRHEWTNVVAACSRCNHRKADRLLSEIGWHLLVTPAAPRGGPVLLAASVRPDPSWAAYLAPQVATSA</sequence>
<dbReference type="CDD" id="cd00085">
    <property type="entry name" value="HNHc"/>
    <property type="match status" value="1"/>
</dbReference>
<dbReference type="Gene3D" id="1.10.30.50">
    <property type="match status" value="1"/>
</dbReference>
<comment type="caution">
    <text evidence="2">The sequence shown here is derived from an EMBL/GenBank/DDBJ whole genome shotgun (WGS) entry which is preliminary data.</text>
</comment>
<evidence type="ECO:0000313" key="3">
    <source>
        <dbReference type="Proteomes" id="UP000664209"/>
    </source>
</evidence>
<gene>
    <name evidence="2" type="ORF">J4G33_10280</name>
</gene>
<dbReference type="Proteomes" id="UP000664209">
    <property type="component" value="Unassembled WGS sequence"/>
</dbReference>
<reference evidence="2" key="1">
    <citation type="submission" date="2021-03" db="EMBL/GenBank/DDBJ databases">
        <title>Actinotalea soli sp. nov., isolated from soil.</title>
        <authorList>
            <person name="Ping W."/>
            <person name="Zhang J."/>
        </authorList>
    </citation>
    <scope>NUCLEOTIDE SEQUENCE</scope>
    <source>
        <strain evidence="2">BY-33</strain>
    </source>
</reference>
<dbReference type="InterPro" id="IPR003615">
    <property type="entry name" value="HNH_nuc"/>
</dbReference>
<name>A0A939LQK8_9CELL</name>
<keyword evidence="2" id="KW-0540">Nuclease</keyword>
<dbReference type="RefSeq" id="WP_208055869.1">
    <property type="nucleotide sequence ID" value="NZ_JAGEMK010000004.1"/>
</dbReference>
<organism evidence="2 3">
    <name type="scientific">Actinotalea soli</name>
    <dbReference type="NCBI Taxonomy" id="2819234"/>
    <lineage>
        <taxon>Bacteria</taxon>
        <taxon>Bacillati</taxon>
        <taxon>Actinomycetota</taxon>
        <taxon>Actinomycetes</taxon>
        <taxon>Micrococcales</taxon>
        <taxon>Cellulomonadaceae</taxon>
        <taxon>Actinotalea</taxon>
    </lineage>
</organism>
<evidence type="ECO:0000259" key="1">
    <source>
        <dbReference type="SMART" id="SM00507"/>
    </source>
</evidence>
<dbReference type="AlphaFoldDB" id="A0A939LQK8"/>
<dbReference type="PANTHER" id="PTHR33877:SF2">
    <property type="entry name" value="OS07G0170200 PROTEIN"/>
    <property type="match status" value="1"/>
</dbReference>
<dbReference type="PANTHER" id="PTHR33877">
    <property type="entry name" value="SLL1193 PROTEIN"/>
    <property type="match status" value="1"/>
</dbReference>
<dbReference type="Pfam" id="PF14279">
    <property type="entry name" value="HNH_5"/>
    <property type="match status" value="1"/>
</dbReference>
<accession>A0A939LQK8</accession>
<dbReference type="InterPro" id="IPR029471">
    <property type="entry name" value="HNH_5"/>
</dbReference>
<evidence type="ECO:0000313" key="2">
    <source>
        <dbReference type="EMBL" id="MBO1752188.1"/>
    </source>
</evidence>
<protein>
    <submittedName>
        <fullName evidence="2">HNH endonuclease</fullName>
    </submittedName>
</protein>
<dbReference type="EMBL" id="JAGEMK010000004">
    <property type="protein sequence ID" value="MBO1752188.1"/>
    <property type="molecule type" value="Genomic_DNA"/>
</dbReference>
<dbReference type="InterPro" id="IPR052892">
    <property type="entry name" value="NA-targeting_endonuclease"/>
</dbReference>
<keyword evidence="2" id="KW-0255">Endonuclease</keyword>
<keyword evidence="2" id="KW-0378">Hydrolase</keyword>
<dbReference type="GO" id="GO:0004519">
    <property type="term" value="F:endonuclease activity"/>
    <property type="evidence" value="ECO:0007669"/>
    <property type="project" value="UniProtKB-KW"/>
</dbReference>
<feature type="domain" description="HNH nuclease" evidence="1">
    <location>
        <begin position="88"/>
        <end position="137"/>
    </location>
</feature>
<keyword evidence="3" id="KW-1185">Reference proteome</keyword>
<dbReference type="SMART" id="SM00507">
    <property type="entry name" value="HNHc"/>
    <property type="match status" value="1"/>
</dbReference>
<proteinExistence type="predicted"/>